<reference evidence="2 3" key="1">
    <citation type="submission" date="2021-06" db="EMBL/GenBank/DDBJ databases">
        <title>Halomicroarcula sp. a new haloarchaeum isolated from saline soil.</title>
        <authorList>
            <person name="Duran-Viseras A."/>
            <person name="Sanchez-Porro C."/>
            <person name="Ventosa A."/>
        </authorList>
    </citation>
    <scope>NUCLEOTIDE SEQUENCE [LARGE SCALE GENOMIC DNA]</scope>
    <source>
        <strain evidence="2 3">F27</strain>
    </source>
</reference>
<keyword evidence="1" id="KW-1133">Transmembrane helix</keyword>
<feature type="transmembrane region" description="Helical" evidence="1">
    <location>
        <begin position="17"/>
        <end position="34"/>
    </location>
</feature>
<keyword evidence="3" id="KW-1185">Reference proteome</keyword>
<protein>
    <submittedName>
        <fullName evidence="2">Uncharacterized protein</fullName>
    </submittedName>
</protein>
<feature type="transmembrane region" description="Helical" evidence="1">
    <location>
        <begin position="40"/>
        <end position="58"/>
    </location>
</feature>
<comment type="caution">
    <text evidence="2">The sequence shown here is derived from an EMBL/GenBank/DDBJ whole genome shotgun (WGS) entry which is preliminary data.</text>
</comment>
<dbReference type="AlphaFoldDB" id="A0AAW4PGL6"/>
<dbReference type="Proteomes" id="UP001430455">
    <property type="component" value="Unassembled WGS sequence"/>
</dbReference>
<evidence type="ECO:0000256" key="1">
    <source>
        <dbReference type="SAM" id="Phobius"/>
    </source>
</evidence>
<gene>
    <name evidence="2" type="ORF">EGH23_17795</name>
</gene>
<accession>A0AAW4PGL6</accession>
<evidence type="ECO:0000313" key="3">
    <source>
        <dbReference type="Proteomes" id="UP001430455"/>
    </source>
</evidence>
<keyword evidence="1" id="KW-0472">Membrane</keyword>
<proteinExistence type="predicted"/>
<dbReference type="EMBL" id="RKLT01000010">
    <property type="protein sequence ID" value="MBX0296733.1"/>
    <property type="molecule type" value="Genomic_DNA"/>
</dbReference>
<name>A0AAW4PGL6_9EURY</name>
<organism evidence="2 3">
    <name type="scientific">Haloarcula nitratireducens</name>
    <dbReference type="NCBI Taxonomy" id="2487749"/>
    <lineage>
        <taxon>Archaea</taxon>
        <taxon>Methanobacteriati</taxon>
        <taxon>Methanobacteriota</taxon>
        <taxon>Stenosarchaea group</taxon>
        <taxon>Halobacteria</taxon>
        <taxon>Halobacteriales</taxon>
        <taxon>Haloarculaceae</taxon>
        <taxon>Haloarcula</taxon>
    </lineage>
</organism>
<evidence type="ECO:0000313" key="2">
    <source>
        <dbReference type="EMBL" id="MBX0296733.1"/>
    </source>
</evidence>
<keyword evidence="1" id="KW-0812">Transmembrane</keyword>
<dbReference type="RefSeq" id="WP_220581324.1">
    <property type="nucleotide sequence ID" value="NZ_RKLT01000010.1"/>
</dbReference>
<sequence length="59" mass="6356">MSQNVVDWDDHSKRIRGEALLAASALLLFATLLIKPIPAFVYVLFPLGLAVGAYLVGIS</sequence>